<sequence>MGRKETILRLAKGRRGRAKNCFRVAIRSVEKGLQYAYRSRRLKRRDARTQWIQQVGAGAREYNLSYSRMIYGLQLADIGVNRKILAILAKEEPYSFRAIVDECKRNLHAAVLAGDPKLHGYTPPDMGPHGGAFVDLASSSSSSSVAEQIASAATGVDASEREAYKRASRGEVTADLSEDLSKALSELHMGGSSTPATNKKGATL</sequence>
<dbReference type="PANTHER" id="PTHR10986">
    <property type="entry name" value="39S RIBOSOMAL PROTEIN L20"/>
    <property type="match status" value="1"/>
</dbReference>
<dbReference type="NCBIfam" id="TIGR01032">
    <property type="entry name" value="rplT_bact"/>
    <property type="match status" value="1"/>
</dbReference>
<evidence type="ECO:0000256" key="1">
    <source>
        <dbReference type="ARBA" id="ARBA00007698"/>
    </source>
</evidence>
<protein>
    <recommendedName>
        <fullName evidence="8">50S ribosomal protein L20</fullName>
    </recommendedName>
</protein>
<reference evidence="6 7" key="1">
    <citation type="journal article" date="2024" name="Science">
        <title>Giant polyketide synthase enzymes in the biosynthesis of giant marine polyether toxins.</title>
        <authorList>
            <person name="Fallon T.R."/>
            <person name="Shende V.V."/>
            <person name="Wierzbicki I.H."/>
            <person name="Pendleton A.L."/>
            <person name="Watervoot N.F."/>
            <person name="Auber R.P."/>
            <person name="Gonzalez D.J."/>
            <person name="Wisecaver J.H."/>
            <person name="Moore B.S."/>
        </authorList>
    </citation>
    <scope>NUCLEOTIDE SEQUENCE [LARGE SCALE GENOMIC DNA]</scope>
    <source>
        <strain evidence="6 7">12B1</strain>
    </source>
</reference>
<dbReference type="GO" id="GO:1990904">
    <property type="term" value="C:ribonucleoprotein complex"/>
    <property type="evidence" value="ECO:0007669"/>
    <property type="project" value="UniProtKB-KW"/>
</dbReference>
<dbReference type="GO" id="GO:0019843">
    <property type="term" value="F:rRNA binding"/>
    <property type="evidence" value="ECO:0007669"/>
    <property type="project" value="InterPro"/>
</dbReference>
<keyword evidence="2 4" id="KW-0689">Ribosomal protein</keyword>
<evidence type="ECO:0000256" key="2">
    <source>
        <dbReference type="ARBA" id="ARBA00022980"/>
    </source>
</evidence>
<comment type="similarity">
    <text evidence="1 4">Belongs to the bacterial ribosomal protein bL20 family.</text>
</comment>
<proteinExistence type="inferred from homology"/>
<dbReference type="GO" id="GO:0006412">
    <property type="term" value="P:translation"/>
    <property type="evidence" value="ECO:0007669"/>
    <property type="project" value="InterPro"/>
</dbReference>
<evidence type="ECO:0000256" key="4">
    <source>
        <dbReference type="RuleBase" id="RU000561"/>
    </source>
</evidence>
<evidence type="ECO:0000256" key="3">
    <source>
        <dbReference type="ARBA" id="ARBA00023274"/>
    </source>
</evidence>
<evidence type="ECO:0000313" key="6">
    <source>
        <dbReference type="EMBL" id="KAL1504040.1"/>
    </source>
</evidence>
<dbReference type="Gene3D" id="1.10.1900.20">
    <property type="entry name" value="Ribosomal protein L20"/>
    <property type="match status" value="1"/>
</dbReference>
<dbReference type="FunFam" id="1.10.1900.20:FF:000001">
    <property type="entry name" value="50S ribosomal protein L20"/>
    <property type="match status" value="1"/>
</dbReference>
<feature type="region of interest" description="Disordered" evidence="5">
    <location>
        <begin position="183"/>
        <end position="204"/>
    </location>
</feature>
<dbReference type="CDD" id="cd07026">
    <property type="entry name" value="Ribosomal_L20"/>
    <property type="match status" value="1"/>
</dbReference>
<keyword evidence="3 4" id="KW-0687">Ribonucleoprotein</keyword>
<evidence type="ECO:0008006" key="8">
    <source>
        <dbReference type="Google" id="ProtNLM"/>
    </source>
</evidence>
<dbReference type="InterPro" id="IPR035566">
    <property type="entry name" value="Ribosomal_protein_bL20_C"/>
</dbReference>
<evidence type="ECO:0000313" key="7">
    <source>
        <dbReference type="Proteomes" id="UP001515480"/>
    </source>
</evidence>
<dbReference type="GO" id="GO:0005840">
    <property type="term" value="C:ribosome"/>
    <property type="evidence" value="ECO:0007669"/>
    <property type="project" value="UniProtKB-KW"/>
</dbReference>
<dbReference type="Proteomes" id="UP001515480">
    <property type="component" value="Unassembled WGS sequence"/>
</dbReference>
<evidence type="ECO:0000256" key="5">
    <source>
        <dbReference type="SAM" id="MobiDB-lite"/>
    </source>
</evidence>
<dbReference type="InterPro" id="IPR005813">
    <property type="entry name" value="Ribosomal_bL20"/>
</dbReference>
<keyword evidence="7" id="KW-1185">Reference proteome</keyword>
<dbReference type="Gene3D" id="6.10.160.10">
    <property type="match status" value="1"/>
</dbReference>
<accession>A0AB34ISA2</accession>
<dbReference type="Pfam" id="PF00453">
    <property type="entry name" value="Ribosomal_L20"/>
    <property type="match status" value="1"/>
</dbReference>
<dbReference type="PRINTS" id="PR00062">
    <property type="entry name" value="RIBOSOMALL20"/>
</dbReference>
<dbReference type="AlphaFoldDB" id="A0AB34ISA2"/>
<dbReference type="EMBL" id="JBGBPQ010000020">
    <property type="protein sequence ID" value="KAL1504040.1"/>
    <property type="molecule type" value="Genomic_DNA"/>
</dbReference>
<gene>
    <name evidence="6" type="ORF">AB1Y20_010451</name>
</gene>
<dbReference type="SUPFAM" id="SSF74731">
    <property type="entry name" value="Ribosomal protein L20"/>
    <property type="match status" value="1"/>
</dbReference>
<organism evidence="6 7">
    <name type="scientific">Prymnesium parvum</name>
    <name type="common">Toxic golden alga</name>
    <dbReference type="NCBI Taxonomy" id="97485"/>
    <lineage>
        <taxon>Eukaryota</taxon>
        <taxon>Haptista</taxon>
        <taxon>Haptophyta</taxon>
        <taxon>Prymnesiophyceae</taxon>
        <taxon>Prymnesiales</taxon>
        <taxon>Prymnesiaceae</taxon>
        <taxon>Prymnesium</taxon>
    </lineage>
</organism>
<comment type="caution">
    <text evidence="6">The sequence shown here is derived from an EMBL/GenBank/DDBJ whole genome shotgun (WGS) entry which is preliminary data.</text>
</comment>
<dbReference type="GO" id="GO:0003735">
    <property type="term" value="F:structural constituent of ribosome"/>
    <property type="evidence" value="ECO:0007669"/>
    <property type="project" value="InterPro"/>
</dbReference>
<name>A0AB34ISA2_PRYPA</name>